<dbReference type="PRINTS" id="PR00081">
    <property type="entry name" value="GDHRDH"/>
</dbReference>
<dbReference type="InterPro" id="IPR036291">
    <property type="entry name" value="NAD(P)-bd_dom_sf"/>
</dbReference>
<dbReference type="EMBL" id="BAAANT010000033">
    <property type="protein sequence ID" value="GAA2151926.1"/>
    <property type="molecule type" value="Genomic_DNA"/>
</dbReference>
<dbReference type="InterPro" id="IPR020904">
    <property type="entry name" value="Sc_DH/Rdtase_CS"/>
</dbReference>
<organism evidence="4 5">
    <name type="scientific">Kitasatospora kazusensis</name>
    <dbReference type="NCBI Taxonomy" id="407974"/>
    <lineage>
        <taxon>Bacteria</taxon>
        <taxon>Bacillati</taxon>
        <taxon>Actinomycetota</taxon>
        <taxon>Actinomycetes</taxon>
        <taxon>Kitasatosporales</taxon>
        <taxon>Streptomycetaceae</taxon>
        <taxon>Kitasatospora</taxon>
    </lineage>
</organism>
<dbReference type="PROSITE" id="PS00061">
    <property type="entry name" value="ADH_SHORT"/>
    <property type="match status" value="1"/>
</dbReference>
<dbReference type="Proteomes" id="UP001422759">
    <property type="component" value="Unassembled WGS sequence"/>
</dbReference>
<dbReference type="PANTHER" id="PTHR44196">
    <property type="entry name" value="DEHYDROGENASE/REDUCTASE SDR FAMILY MEMBER 7B"/>
    <property type="match status" value="1"/>
</dbReference>
<evidence type="ECO:0000256" key="2">
    <source>
        <dbReference type="ARBA" id="ARBA00023002"/>
    </source>
</evidence>
<dbReference type="RefSeq" id="WP_344468001.1">
    <property type="nucleotide sequence ID" value="NZ_BAAANT010000033.1"/>
</dbReference>
<dbReference type="PANTHER" id="PTHR44196:SF1">
    <property type="entry name" value="DEHYDROGENASE_REDUCTASE SDR FAMILY MEMBER 7B"/>
    <property type="match status" value="1"/>
</dbReference>
<evidence type="ECO:0000313" key="4">
    <source>
        <dbReference type="EMBL" id="GAA2151926.1"/>
    </source>
</evidence>
<dbReference type="CDD" id="cd05233">
    <property type="entry name" value="SDR_c"/>
    <property type="match status" value="1"/>
</dbReference>
<sequence length="255" mass="26846">MNTAPAGAGRPVALVTGASSGIGAATAVRLARAGWYPLLSGTDPARLDAVARKTGGTALPGDLAEPGGPTELARQALALSGRVDALIANAGIGWRGPFTGMPLDLLDHMVTLNLTAPLRLARLLLPAMVERGSGCLVLTGSIAGRVGVREEAVYAATKAALGMFAESLRYELHGTGVRVRLVIPGVVDTAFFSRRGTPYHRDRPRPVSPERIADTVHALLTGRREEATVPGWLRLPERVHGTVPALFRRMAGRFD</sequence>
<keyword evidence="2" id="KW-0560">Oxidoreductase</keyword>
<dbReference type="Pfam" id="PF00106">
    <property type="entry name" value="adh_short"/>
    <property type="match status" value="1"/>
</dbReference>
<proteinExistence type="inferred from homology"/>
<dbReference type="Gene3D" id="3.40.50.720">
    <property type="entry name" value="NAD(P)-binding Rossmann-like Domain"/>
    <property type="match status" value="1"/>
</dbReference>
<keyword evidence="5" id="KW-1185">Reference proteome</keyword>
<evidence type="ECO:0000313" key="5">
    <source>
        <dbReference type="Proteomes" id="UP001422759"/>
    </source>
</evidence>
<evidence type="ECO:0000256" key="3">
    <source>
        <dbReference type="RuleBase" id="RU000363"/>
    </source>
</evidence>
<comment type="similarity">
    <text evidence="1 3">Belongs to the short-chain dehydrogenases/reductases (SDR) family.</text>
</comment>
<reference evidence="4 5" key="1">
    <citation type="journal article" date="2019" name="Int. J. Syst. Evol. Microbiol.">
        <title>The Global Catalogue of Microorganisms (GCM) 10K type strain sequencing project: providing services to taxonomists for standard genome sequencing and annotation.</title>
        <authorList>
            <consortium name="The Broad Institute Genomics Platform"/>
            <consortium name="The Broad Institute Genome Sequencing Center for Infectious Disease"/>
            <person name="Wu L."/>
            <person name="Ma J."/>
        </authorList>
    </citation>
    <scope>NUCLEOTIDE SEQUENCE [LARGE SCALE GENOMIC DNA]</scope>
    <source>
        <strain evidence="4 5">JCM 14560</strain>
    </source>
</reference>
<dbReference type="InterPro" id="IPR002347">
    <property type="entry name" value="SDR_fam"/>
</dbReference>
<protein>
    <submittedName>
        <fullName evidence="4">SDR family NAD(P)-dependent oxidoreductase</fullName>
    </submittedName>
</protein>
<dbReference type="PRINTS" id="PR00080">
    <property type="entry name" value="SDRFAMILY"/>
</dbReference>
<dbReference type="SUPFAM" id="SSF51735">
    <property type="entry name" value="NAD(P)-binding Rossmann-fold domains"/>
    <property type="match status" value="1"/>
</dbReference>
<accession>A0ABN3A1D8</accession>
<name>A0ABN3A1D8_9ACTN</name>
<gene>
    <name evidence="4" type="ORF">GCM10009760_47900</name>
</gene>
<comment type="caution">
    <text evidence="4">The sequence shown here is derived from an EMBL/GenBank/DDBJ whole genome shotgun (WGS) entry which is preliminary data.</text>
</comment>
<evidence type="ECO:0000256" key="1">
    <source>
        <dbReference type="ARBA" id="ARBA00006484"/>
    </source>
</evidence>